<dbReference type="InterPro" id="IPR007485">
    <property type="entry name" value="LPS_assembly_LptE"/>
</dbReference>
<dbReference type="EMBL" id="VSSQ01043764">
    <property type="protein sequence ID" value="MPM97490.1"/>
    <property type="molecule type" value="Genomic_DNA"/>
</dbReference>
<name>A0A645E6R0_9ZZZZ</name>
<reference evidence="1" key="1">
    <citation type="submission" date="2019-08" db="EMBL/GenBank/DDBJ databases">
        <authorList>
            <person name="Kucharzyk K."/>
            <person name="Murdoch R.W."/>
            <person name="Higgins S."/>
            <person name="Loffler F."/>
        </authorList>
    </citation>
    <scope>NUCLEOTIDE SEQUENCE</scope>
</reference>
<dbReference type="GO" id="GO:0019867">
    <property type="term" value="C:outer membrane"/>
    <property type="evidence" value="ECO:0007669"/>
    <property type="project" value="InterPro"/>
</dbReference>
<dbReference type="GO" id="GO:0043165">
    <property type="term" value="P:Gram-negative-bacterium-type cell outer membrane assembly"/>
    <property type="evidence" value="ECO:0007669"/>
    <property type="project" value="InterPro"/>
</dbReference>
<dbReference type="AlphaFoldDB" id="A0A645E6R0"/>
<comment type="caution">
    <text evidence="1">The sequence shown here is derived from an EMBL/GenBank/DDBJ whole genome shotgun (WGS) entry which is preliminary data.</text>
</comment>
<dbReference type="Pfam" id="PF04390">
    <property type="entry name" value="LptE"/>
    <property type="match status" value="1"/>
</dbReference>
<organism evidence="1">
    <name type="scientific">bioreactor metagenome</name>
    <dbReference type="NCBI Taxonomy" id="1076179"/>
    <lineage>
        <taxon>unclassified sequences</taxon>
        <taxon>metagenomes</taxon>
        <taxon>ecological metagenomes</taxon>
    </lineage>
</organism>
<sequence>MKKLCFPALAAFVAPVLLILLLCGGCGYRVGSLMHPQIKSIAIAPVQNETTELNLTAQVRNLLCERFMTDGSLKLTGEKEADCILYARIVSAKFTEVSWAKHDKEQKDIFVPNEWNVALEIEYSVVIPGKVQPLVSARTVTGSANFETGPDQMTGRLNGVRQAAYAAAGRIVASFTEGW</sequence>
<proteinExistence type="predicted"/>
<evidence type="ECO:0000313" key="1">
    <source>
        <dbReference type="EMBL" id="MPM97490.1"/>
    </source>
</evidence>
<accession>A0A645E6R0</accession>
<gene>
    <name evidence="1" type="ORF">SDC9_144663</name>
</gene>
<evidence type="ECO:0008006" key="2">
    <source>
        <dbReference type="Google" id="ProtNLM"/>
    </source>
</evidence>
<protein>
    <recommendedName>
        <fullName evidence="2">Lipopolysaccharide-assembly</fullName>
    </recommendedName>
</protein>